<dbReference type="CDD" id="cd06433">
    <property type="entry name" value="GT_2_WfgS_like"/>
    <property type="match status" value="1"/>
</dbReference>
<name>A0ABU1YV67_ROSSA</name>
<comment type="caution">
    <text evidence="2">The sequence shown here is derived from an EMBL/GenBank/DDBJ whole genome shotgun (WGS) entry which is preliminary data.</text>
</comment>
<dbReference type="Pfam" id="PF00535">
    <property type="entry name" value="Glycos_transf_2"/>
    <property type="match status" value="1"/>
</dbReference>
<dbReference type="EMBL" id="JAVDXU010000003">
    <property type="protein sequence ID" value="MDR7271856.1"/>
    <property type="molecule type" value="Genomic_DNA"/>
</dbReference>
<accession>A0ABU1YV67</accession>
<dbReference type="Gene3D" id="3.90.550.10">
    <property type="entry name" value="Spore Coat Polysaccharide Biosynthesis Protein SpsA, Chain A"/>
    <property type="match status" value="1"/>
</dbReference>
<dbReference type="InterPro" id="IPR001173">
    <property type="entry name" value="Glyco_trans_2-like"/>
</dbReference>
<feature type="domain" description="Glycosyltransferase 2-like" evidence="1">
    <location>
        <begin position="7"/>
        <end position="166"/>
    </location>
</feature>
<dbReference type="Proteomes" id="UP001180453">
    <property type="component" value="Unassembled WGS sequence"/>
</dbReference>
<evidence type="ECO:0000259" key="1">
    <source>
        <dbReference type="Pfam" id="PF00535"/>
    </source>
</evidence>
<organism evidence="2 3">
    <name type="scientific">Roseateles saccharophilus</name>
    <name type="common">Pseudomonas saccharophila</name>
    <dbReference type="NCBI Taxonomy" id="304"/>
    <lineage>
        <taxon>Bacteria</taxon>
        <taxon>Pseudomonadati</taxon>
        <taxon>Pseudomonadota</taxon>
        <taxon>Betaproteobacteria</taxon>
        <taxon>Burkholderiales</taxon>
        <taxon>Sphaerotilaceae</taxon>
        <taxon>Roseateles</taxon>
    </lineage>
</organism>
<dbReference type="RefSeq" id="WP_310269822.1">
    <property type="nucleotide sequence ID" value="NZ_JAVDXU010000003.1"/>
</dbReference>
<evidence type="ECO:0000313" key="2">
    <source>
        <dbReference type="EMBL" id="MDR7271856.1"/>
    </source>
</evidence>
<dbReference type="PANTHER" id="PTHR22916">
    <property type="entry name" value="GLYCOSYLTRANSFERASE"/>
    <property type="match status" value="1"/>
</dbReference>
<sequence length="306" mass="34251">MPLPVVSIVTPAYNQGNFLRATMESVLAQDYPALEYLVIDDGSSDDSLTVAQAVAAEHPGRVTVLTQPNAGQAATLNKGWAMARGEILAYLSSDDLLCPGAVRTMVETLQARPELGVAYCDCWLIDPNGRRVRPHQAEDFDVQAMQVGLVCHPGPATFFRREVFETTGGWDVRRRQVPDFEFWLRASRRYGFARVPQRLAEYRIHEGSASFQIMSPERANEIVAVVEGFWRDHDGAPDARRSLARAFSIAARNHAQAGRPLDALRGLFRALGLRPALVLEPGLWRQMLVGFTRRLYYRSRATLRRT</sequence>
<evidence type="ECO:0000313" key="3">
    <source>
        <dbReference type="Proteomes" id="UP001180453"/>
    </source>
</evidence>
<dbReference type="PANTHER" id="PTHR22916:SF3">
    <property type="entry name" value="UDP-GLCNAC:BETAGAL BETA-1,3-N-ACETYLGLUCOSAMINYLTRANSFERASE-LIKE PROTEIN 1"/>
    <property type="match status" value="1"/>
</dbReference>
<dbReference type="SUPFAM" id="SSF53448">
    <property type="entry name" value="Nucleotide-diphospho-sugar transferases"/>
    <property type="match status" value="1"/>
</dbReference>
<protein>
    <submittedName>
        <fullName evidence="2">Glycosyltransferase involved in cell wall biosynthesis</fullName>
    </submittedName>
</protein>
<keyword evidence="3" id="KW-1185">Reference proteome</keyword>
<proteinExistence type="predicted"/>
<gene>
    <name evidence="2" type="ORF">J2X20_004524</name>
</gene>
<reference evidence="2 3" key="1">
    <citation type="submission" date="2023-07" db="EMBL/GenBank/DDBJ databases">
        <title>Sorghum-associated microbial communities from plants grown in Nebraska, USA.</title>
        <authorList>
            <person name="Schachtman D."/>
        </authorList>
    </citation>
    <scope>NUCLEOTIDE SEQUENCE [LARGE SCALE GENOMIC DNA]</scope>
    <source>
        <strain evidence="2 3">BE314</strain>
    </source>
</reference>
<dbReference type="InterPro" id="IPR029044">
    <property type="entry name" value="Nucleotide-diphossugar_trans"/>
</dbReference>